<dbReference type="SUPFAM" id="SSF56112">
    <property type="entry name" value="Protein kinase-like (PK-like)"/>
    <property type="match status" value="1"/>
</dbReference>
<evidence type="ECO:0000313" key="18">
    <source>
        <dbReference type="Proteomes" id="UP000694410"/>
    </source>
</evidence>
<accession>A0A8C0ZHE5</accession>
<dbReference type="EC" id="2.7.11.1" evidence="12"/>
<keyword evidence="8 12" id="KW-0067">ATP-binding</keyword>
<evidence type="ECO:0000256" key="11">
    <source>
        <dbReference type="ARBA" id="ARBA00048679"/>
    </source>
</evidence>
<dbReference type="InterPro" id="IPR011009">
    <property type="entry name" value="Kinase-like_dom_sf"/>
</dbReference>
<evidence type="ECO:0000256" key="12">
    <source>
        <dbReference type="PIRNR" id="PIRNR037993"/>
    </source>
</evidence>
<feature type="binding site" evidence="14">
    <location>
        <position position="119"/>
    </location>
    <ligand>
        <name>ATP</name>
        <dbReference type="ChEBI" id="CHEBI:30616"/>
    </ligand>
</feature>
<name>A0A8C0ZHE5_CYACU</name>
<evidence type="ECO:0000256" key="14">
    <source>
        <dbReference type="PIRSR" id="PIRSR037993-2"/>
    </source>
</evidence>
<dbReference type="Pfam" id="PF00069">
    <property type="entry name" value="Pkinase"/>
    <property type="match status" value="1"/>
</dbReference>
<dbReference type="PROSITE" id="PS50011">
    <property type="entry name" value="PROTEIN_KINASE_DOM"/>
    <property type="match status" value="1"/>
</dbReference>
<dbReference type="SMART" id="SM00220">
    <property type="entry name" value="S_TKc"/>
    <property type="match status" value="1"/>
</dbReference>
<sequence length="329" mass="36820">MRAFGEVPGHKADGSLLVAGQKKKLQELYQLGLQLGSGGFGTVFSGIRLSDGSPVAIKRVARDSVLQWDELPDGTRVPVEIVLLEKVGSGCHNIIQLLDWFELPDSCLLVMERPQPSQDLLHFLLEQGFLCEEMARWLFCQVLGAVRHCTACGVLHRDIKPENLLVDLESGELKLIDFGCGTFLQEQVFTQFAGTHAYSPPEWICLGVYHGHSATIWSLGVLLYVMVCGNLPFQEDCDIRLGQPFFRQQISPECQHLIRCCLSKHPADRPELEEILRHPWVRGRFLVSPEMKLRLCVHSKGQRVAGAEMFLCYQSCASGSTKTSFQIEP</sequence>
<dbReference type="Gene3D" id="3.30.200.20">
    <property type="entry name" value="Phosphorylase Kinase, domain 1"/>
    <property type="match status" value="1"/>
</dbReference>
<dbReference type="PIRSF" id="PIRSF037993">
    <property type="entry name" value="STPK_Pim-1"/>
    <property type="match status" value="1"/>
</dbReference>
<comment type="catalytic activity">
    <reaction evidence="11 12">
        <text>L-seryl-[protein] + ATP = O-phospho-L-seryl-[protein] + ADP + H(+)</text>
        <dbReference type="Rhea" id="RHEA:17989"/>
        <dbReference type="Rhea" id="RHEA-COMP:9863"/>
        <dbReference type="Rhea" id="RHEA-COMP:11604"/>
        <dbReference type="ChEBI" id="CHEBI:15378"/>
        <dbReference type="ChEBI" id="CHEBI:29999"/>
        <dbReference type="ChEBI" id="CHEBI:30616"/>
        <dbReference type="ChEBI" id="CHEBI:83421"/>
        <dbReference type="ChEBI" id="CHEBI:456216"/>
        <dbReference type="EC" id="2.7.11.1"/>
    </reaction>
</comment>
<dbReference type="InterPro" id="IPR017441">
    <property type="entry name" value="Protein_kinase_ATP_BS"/>
</dbReference>
<evidence type="ECO:0000256" key="7">
    <source>
        <dbReference type="ARBA" id="ARBA00022777"/>
    </source>
</evidence>
<keyword evidence="7 12" id="KW-0418">Kinase</keyword>
<dbReference type="PANTHER" id="PTHR22984:SF25">
    <property type="entry name" value="PROTEIN KINASE DOMAIN-CONTAINING PROTEIN"/>
    <property type="match status" value="1"/>
</dbReference>
<evidence type="ECO:0000256" key="1">
    <source>
        <dbReference type="ARBA" id="ARBA00004192"/>
    </source>
</evidence>
<keyword evidence="5 12" id="KW-0808">Transferase</keyword>
<dbReference type="InterPro" id="IPR008271">
    <property type="entry name" value="Ser/Thr_kinase_AS"/>
</dbReference>
<dbReference type="AlphaFoldDB" id="A0A8C0ZHE5"/>
<dbReference type="Ensembl" id="ENSCCET00000033270.1">
    <property type="protein sequence ID" value="ENSCCEP00000021884.1"/>
    <property type="gene ID" value="ENSCCEG00000019807.1"/>
</dbReference>
<evidence type="ECO:0000313" key="17">
    <source>
        <dbReference type="Ensembl" id="ENSCCEP00000020525.1"/>
    </source>
</evidence>
<dbReference type="GO" id="GO:0043066">
    <property type="term" value="P:negative regulation of apoptotic process"/>
    <property type="evidence" value="ECO:0007669"/>
    <property type="project" value="UniProtKB-UniRule"/>
</dbReference>
<feature type="binding site" evidence="14 15">
    <location>
        <position position="58"/>
    </location>
    <ligand>
        <name>ATP</name>
        <dbReference type="ChEBI" id="CHEBI:30616"/>
    </ligand>
</feature>
<dbReference type="PROSITE" id="PS00108">
    <property type="entry name" value="PROTEIN_KINASE_ST"/>
    <property type="match status" value="1"/>
</dbReference>
<dbReference type="GO" id="GO:0004674">
    <property type="term" value="F:protein serine/threonine kinase activity"/>
    <property type="evidence" value="ECO:0007669"/>
    <property type="project" value="UniProtKB-UniRule"/>
</dbReference>
<comment type="function">
    <text evidence="12">Proto-oncogene with serine/threonine kinase activity involved in cell survival and cell proliferation.</text>
</comment>
<dbReference type="Gene3D" id="1.10.510.10">
    <property type="entry name" value="Transferase(Phosphotransferase) domain 1"/>
    <property type="match status" value="1"/>
</dbReference>
<keyword evidence="4" id="KW-0597">Phosphoprotein</keyword>
<dbReference type="FunFam" id="1.10.510.10:FF:000571">
    <property type="entry name" value="Maternal embryonic leucine zipper kinase"/>
    <property type="match status" value="1"/>
</dbReference>
<evidence type="ECO:0000256" key="10">
    <source>
        <dbReference type="ARBA" id="ARBA00047899"/>
    </source>
</evidence>
<feature type="binding site" evidence="14">
    <location>
        <begin position="35"/>
        <end position="43"/>
    </location>
    <ligand>
        <name>ATP</name>
        <dbReference type="ChEBI" id="CHEBI:30616"/>
    </ligand>
</feature>
<evidence type="ECO:0000256" key="13">
    <source>
        <dbReference type="PIRSR" id="PIRSR037993-1"/>
    </source>
</evidence>
<dbReference type="Ensembl" id="ENSCCET00000031204.1">
    <property type="protein sequence ID" value="ENSCCEP00000020525.1"/>
    <property type="gene ID" value="ENSCCEG00000018633.1"/>
</dbReference>
<evidence type="ECO:0000256" key="3">
    <source>
        <dbReference type="ARBA" id="ARBA00022527"/>
    </source>
</evidence>
<comment type="subcellular location">
    <subcellularLocation>
        <location evidence="1">Host cytoplasm</location>
    </subcellularLocation>
</comment>
<feature type="domain" description="Protein kinase" evidence="16">
    <location>
        <begin position="29"/>
        <end position="281"/>
    </location>
</feature>
<evidence type="ECO:0000256" key="6">
    <source>
        <dbReference type="ARBA" id="ARBA00022741"/>
    </source>
</evidence>
<dbReference type="PROSITE" id="PS00107">
    <property type="entry name" value="PROTEIN_KINASE_ATP"/>
    <property type="match status" value="1"/>
</dbReference>
<evidence type="ECO:0000256" key="5">
    <source>
        <dbReference type="ARBA" id="ARBA00022679"/>
    </source>
</evidence>
<evidence type="ECO:0000259" key="16">
    <source>
        <dbReference type="PROSITE" id="PS50011"/>
    </source>
</evidence>
<dbReference type="Proteomes" id="UP000694410">
    <property type="component" value="Unplaced"/>
</dbReference>
<dbReference type="GO" id="GO:0106310">
    <property type="term" value="F:protein serine kinase activity"/>
    <property type="evidence" value="ECO:0007669"/>
    <property type="project" value="UniProtKB-UniRule"/>
</dbReference>
<feature type="binding site" evidence="14">
    <location>
        <position position="112"/>
    </location>
    <ligand>
        <name>ATP</name>
        <dbReference type="ChEBI" id="CHEBI:30616"/>
    </ligand>
</feature>
<dbReference type="InterPro" id="IPR051138">
    <property type="entry name" value="PIM_Ser/Thr_kinase"/>
</dbReference>
<keyword evidence="9" id="KW-1035">Host cytoplasm</keyword>
<evidence type="ECO:0000256" key="8">
    <source>
        <dbReference type="ARBA" id="ARBA00022840"/>
    </source>
</evidence>
<evidence type="ECO:0000256" key="15">
    <source>
        <dbReference type="PROSITE-ProRule" id="PRU10141"/>
    </source>
</evidence>
<proteinExistence type="inferred from homology"/>
<comment type="similarity">
    <text evidence="2 12">Belongs to the protein kinase superfamily. CAMK Ser/Thr protein kinase family. PIM subfamily.</text>
</comment>
<keyword evidence="3 12" id="KW-0723">Serine/threonine-protein kinase</keyword>
<protein>
    <recommendedName>
        <fullName evidence="12">Serine/threonine-protein kinase</fullName>
        <ecNumber evidence="12">2.7.11.1</ecNumber>
    </recommendedName>
</protein>
<dbReference type="InterPro" id="IPR017348">
    <property type="entry name" value="PIM1/2/3"/>
</dbReference>
<dbReference type="GO" id="GO:0005524">
    <property type="term" value="F:ATP binding"/>
    <property type="evidence" value="ECO:0007669"/>
    <property type="project" value="UniProtKB-UniRule"/>
</dbReference>
<evidence type="ECO:0000256" key="4">
    <source>
        <dbReference type="ARBA" id="ARBA00022553"/>
    </source>
</evidence>
<keyword evidence="18" id="KW-1185">Reference proteome</keyword>
<dbReference type="InterPro" id="IPR000719">
    <property type="entry name" value="Prot_kinase_dom"/>
</dbReference>
<evidence type="ECO:0000256" key="2">
    <source>
        <dbReference type="ARBA" id="ARBA00005505"/>
    </source>
</evidence>
<dbReference type="GO" id="GO:0005737">
    <property type="term" value="C:cytoplasm"/>
    <property type="evidence" value="ECO:0007669"/>
    <property type="project" value="UniProtKB-UniRule"/>
</dbReference>
<evidence type="ECO:0000256" key="9">
    <source>
        <dbReference type="ARBA" id="ARBA00023200"/>
    </source>
</evidence>
<feature type="active site" description="Proton acceptor" evidence="13">
    <location>
        <position position="158"/>
    </location>
</feature>
<reference evidence="17" key="1">
    <citation type="submission" date="2025-05" db="UniProtKB">
        <authorList>
            <consortium name="Ensembl"/>
        </authorList>
    </citation>
    <scope>IDENTIFICATION</scope>
</reference>
<comment type="catalytic activity">
    <reaction evidence="10 12">
        <text>L-threonyl-[protein] + ATP = O-phospho-L-threonyl-[protein] + ADP + H(+)</text>
        <dbReference type="Rhea" id="RHEA:46608"/>
        <dbReference type="Rhea" id="RHEA-COMP:11060"/>
        <dbReference type="Rhea" id="RHEA-COMP:11605"/>
        <dbReference type="ChEBI" id="CHEBI:15378"/>
        <dbReference type="ChEBI" id="CHEBI:30013"/>
        <dbReference type="ChEBI" id="CHEBI:30616"/>
        <dbReference type="ChEBI" id="CHEBI:61977"/>
        <dbReference type="ChEBI" id="CHEBI:456216"/>
        <dbReference type="EC" id="2.7.11.1"/>
    </reaction>
</comment>
<organism evidence="17 18">
    <name type="scientific">Cyanistes caeruleus</name>
    <name type="common">Eurasian blue tit</name>
    <name type="synonym">Parus caeruleus</name>
    <dbReference type="NCBI Taxonomy" id="156563"/>
    <lineage>
        <taxon>Eukaryota</taxon>
        <taxon>Metazoa</taxon>
        <taxon>Chordata</taxon>
        <taxon>Craniata</taxon>
        <taxon>Vertebrata</taxon>
        <taxon>Euteleostomi</taxon>
        <taxon>Archelosauria</taxon>
        <taxon>Archosauria</taxon>
        <taxon>Dinosauria</taxon>
        <taxon>Saurischia</taxon>
        <taxon>Theropoda</taxon>
        <taxon>Coelurosauria</taxon>
        <taxon>Aves</taxon>
        <taxon>Neognathae</taxon>
        <taxon>Neoaves</taxon>
        <taxon>Telluraves</taxon>
        <taxon>Australaves</taxon>
        <taxon>Passeriformes</taxon>
        <taxon>Paridae</taxon>
        <taxon>Cyanistes</taxon>
    </lineage>
</organism>
<keyword evidence="6 12" id="KW-0547">Nucleotide-binding</keyword>
<dbReference type="PANTHER" id="PTHR22984">
    <property type="entry name" value="SERINE/THREONINE-PROTEIN KINASE PIM"/>
    <property type="match status" value="1"/>
</dbReference>